<comment type="caution">
    <text evidence="2">The sequence shown here is derived from an EMBL/GenBank/DDBJ whole genome shotgun (WGS) entry which is preliminary data.</text>
</comment>
<keyword evidence="3" id="KW-1185">Reference proteome</keyword>
<evidence type="ECO:0000259" key="1">
    <source>
        <dbReference type="Pfam" id="PF01872"/>
    </source>
</evidence>
<dbReference type="InterPro" id="IPR002734">
    <property type="entry name" value="RibDG_C"/>
</dbReference>
<dbReference type="Pfam" id="PF01872">
    <property type="entry name" value="RibD_C"/>
    <property type="match status" value="1"/>
</dbReference>
<evidence type="ECO:0000313" key="3">
    <source>
        <dbReference type="Proteomes" id="UP001501521"/>
    </source>
</evidence>
<sequence>MATLVFSMNQSLDGYVDHDKFAPGPTLFRRFIEEARTQTGSLYGRGVYELMRYWDDDDPGWGDDEREFAVAHRRQPKWVVSSSLTEVGENASLLTGDLAEAVLRLKAEHDGEIAVAGPGLAGSLTELGLIDEYRIYLHPVVLGGGAPFFTGPRPRLRLAGFEQVDDDVLRLSYVPDGG</sequence>
<reference evidence="3" key="1">
    <citation type="journal article" date="2019" name="Int. J. Syst. Evol. Microbiol.">
        <title>The Global Catalogue of Microorganisms (GCM) 10K type strain sequencing project: providing services to taxonomists for standard genome sequencing and annotation.</title>
        <authorList>
            <consortium name="The Broad Institute Genomics Platform"/>
            <consortium name="The Broad Institute Genome Sequencing Center for Infectious Disease"/>
            <person name="Wu L."/>
            <person name="Ma J."/>
        </authorList>
    </citation>
    <scope>NUCLEOTIDE SEQUENCE [LARGE SCALE GENOMIC DNA]</scope>
    <source>
        <strain evidence="3">JCM 19125</strain>
    </source>
</reference>
<name>A0ABP9FCN2_9ACTN</name>
<organism evidence="2 3">
    <name type="scientific">Tessaracoccus lubricantis</name>
    <dbReference type="NCBI Taxonomy" id="545543"/>
    <lineage>
        <taxon>Bacteria</taxon>
        <taxon>Bacillati</taxon>
        <taxon>Actinomycetota</taxon>
        <taxon>Actinomycetes</taxon>
        <taxon>Propionibacteriales</taxon>
        <taxon>Propionibacteriaceae</taxon>
        <taxon>Tessaracoccus</taxon>
    </lineage>
</organism>
<feature type="domain" description="Bacterial bifunctional deaminase-reductase C-terminal" evidence="1">
    <location>
        <begin position="3"/>
        <end position="169"/>
    </location>
</feature>
<dbReference type="InterPro" id="IPR024072">
    <property type="entry name" value="DHFR-like_dom_sf"/>
</dbReference>
<gene>
    <name evidence="2" type="ORF">GCM10025789_15560</name>
</gene>
<dbReference type="Proteomes" id="UP001501521">
    <property type="component" value="Unassembled WGS sequence"/>
</dbReference>
<dbReference type="SUPFAM" id="SSF53597">
    <property type="entry name" value="Dihydrofolate reductase-like"/>
    <property type="match status" value="1"/>
</dbReference>
<accession>A0ABP9FCN2</accession>
<proteinExistence type="predicted"/>
<evidence type="ECO:0000313" key="2">
    <source>
        <dbReference type="EMBL" id="GAA4898515.1"/>
    </source>
</evidence>
<protein>
    <submittedName>
        <fullName evidence="2">Dihydrofolate reductase family protein</fullName>
    </submittedName>
</protein>
<dbReference type="RefSeq" id="WP_345581486.1">
    <property type="nucleotide sequence ID" value="NZ_BAABLV010000024.1"/>
</dbReference>
<dbReference type="EMBL" id="BAABLV010000024">
    <property type="protein sequence ID" value="GAA4898515.1"/>
    <property type="molecule type" value="Genomic_DNA"/>
</dbReference>
<dbReference type="Gene3D" id="3.40.430.10">
    <property type="entry name" value="Dihydrofolate Reductase, subunit A"/>
    <property type="match status" value="1"/>
</dbReference>